<keyword evidence="2" id="KW-0233">DNA recombination</keyword>
<dbReference type="InterPro" id="IPR010998">
    <property type="entry name" value="Integrase_recombinase_N"/>
</dbReference>
<dbReference type="RefSeq" id="WP_239099166.1">
    <property type="nucleotide sequence ID" value="NZ_BOOZ01000023.1"/>
</dbReference>
<organism evidence="7 8">
    <name type="scientific">Micromonospora andamanensis</name>
    <dbReference type="NCBI Taxonomy" id="1287068"/>
    <lineage>
        <taxon>Bacteria</taxon>
        <taxon>Bacillati</taxon>
        <taxon>Actinomycetota</taxon>
        <taxon>Actinomycetes</taxon>
        <taxon>Micromonosporales</taxon>
        <taxon>Micromonosporaceae</taxon>
        <taxon>Micromonospora</taxon>
    </lineage>
</organism>
<dbReference type="InterPro" id="IPR050090">
    <property type="entry name" value="Tyrosine_recombinase_XerCD"/>
</dbReference>
<feature type="compositionally biased region" description="Polar residues" evidence="4">
    <location>
        <begin position="458"/>
        <end position="471"/>
    </location>
</feature>
<dbReference type="PROSITE" id="PS51900">
    <property type="entry name" value="CB"/>
    <property type="match status" value="1"/>
</dbReference>
<gene>
    <name evidence="7" type="ORF">Van01_38140</name>
</gene>
<dbReference type="PANTHER" id="PTHR30349:SF91">
    <property type="entry name" value="INTA PROTEIN"/>
    <property type="match status" value="1"/>
</dbReference>
<comment type="caution">
    <text evidence="7">The sequence shown here is derived from an EMBL/GenBank/DDBJ whole genome shotgun (WGS) entry which is preliminary data.</text>
</comment>
<dbReference type="InterPro" id="IPR044068">
    <property type="entry name" value="CB"/>
</dbReference>
<dbReference type="SUPFAM" id="SSF56349">
    <property type="entry name" value="DNA breaking-rejoining enzymes"/>
    <property type="match status" value="1"/>
</dbReference>
<dbReference type="CDD" id="cd01189">
    <property type="entry name" value="INT_ICEBs1_C_like"/>
    <property type="match status" value="1"/>
</dbReference>
<evidence type="ECO:0000256" key="3">
    <source>
        <dbReference type="PROSITE-ProRule" id="PRU01248"/>
    </source>
</evidence>
<reference evidence="7 8" key="1">
    <citation type="submission" date="2021-01" db="EMBL/GenBank/DDBJ databases">
        <title>Whole genome shotgun sequence of Verrucosispora andamanensis NBRC 109075.</title>
        <authorList>
            <person name="Komaki H."/>
            <person name="Tamura T."/>
        </authorList>
    </citation>
    <scope>NUCLEOTIDE SEQUENCE [LARGE SCALE GENOMIC DNA]</scope>
    <source>
        <strain evidence="7 8">NBRC 109075</strain>
    </source>
</reference>
<dbReference type="EMBL" id="BOOZ01000023">
    <property type="protein sequence ID" value="GIJ10600.1"/>
    <property type="molecule type" value="Genomic_DNA"/>
</dbReference>
<dbReference type="Proteomes" id="UP000647017">
    <property type="component" value="Unassembled WGS sequence"/>
</dbReference>
<evidence type="ECO:0000256" key="2">
    <source>
        <dbReference type="ARBA" id="ARBA00023172"/>
    </source>
</evidence>
<keyword evidence="8" id="KW-1185">Reference proteome</keyword>
<evidence type="ECO:0000313" key="7">
    <source>
        <dbReference type="EMBL" id="GIJ10600.1"/>
    </source>
</evidence>
<dbReference type="Pfam" id="PF00589">
    <property type="entry name" value="Phage_integrase"/>
    <property type="match status" value="1"/>
</dbReference>
<feature type="domain" description="Tyr recombinase" evidence="5">
    <location>
        <begin position="211"/>
        <end position="411"/>
    </location>
</feature>
<evidence type="ECO:0000259" key="6">
    <source>
        <dbReference type="PROSITE" id="PS51900"/>
    </source>
</evidence>
<name>A0ABQ4HY49_9ACTN</name>
<proteinExistence type="predicted"/>
<dbReference type="Gene3D" id="1.10.443.10">
    <property type="entry name" value="Intergrase catalytic core"/>
    <property type="match status" value="1"/>
</dbReference>
<dbReference type="InterPro" id="IPR011010">
    <property type="entry name" value="DNA_brk_join_enz"/>
</dbReference>
<feature type="compositionally biased region" description="Basic residues" evidence="4">
    <location>
        <begin position="423"/>
        <end position="437"/>
    </location>
</feature>
<keyword evidence="1 3" id="KW-0238">DNA-binding</keyword>
<dbReference type="PROSITE" id="PS51898">
    <property type="entry name" value="TYR_RECOMBINASE"/>
    <property type="match status" value="1"/>
</dbReference>
<sequence>MATSGVIFKRCGCRNDSGRRLEQRCPNLGDRNHGTWYFHCSARNALGRSERVRRGGYPSQAAARRARDEWLAATEEQRTAGGWSVQRWLRHWLEQHTRIRPTTRLHYTRDVERVLIPHLGPYRLADLDARLLRTVFDQIARTTNTKGLPQSASAMQHLRTTLRAALNLAVKHGLIAANPARHITVVGYRKPHAQVWTDDRVHAWQATGEHPTVAVWTAPQLGAFLDTVVDDPLFAFWWLTALRGLRRGEMCGLRWTEIDLDRGVLYVERNRTTAGYQVIEGDPKTAAGRRPVALDKRTVKVLRDHRERQRDQQARRKAGGKTWVESGYVFVRKDGTPLHPGYASGRFRLLVKRAGIPPVRLHDLRHGAASLAHEAGADLKTLQDMLGHSSIVITADTYTSVLPHAQRRCADATAHLVLAAAHRTRAKIRKKGRRNRPQPRSAAHTPARKASAKEKKPQVTNPRRNPSSRNVMTPEWRPRDTHRPNRSNNRKGPNRVPAARTPYDLARPKGLEPLTF</sequence>
<protein>
    <submittedName>
        <fullName evidence="7">Site-specific integrase</fullName>
    </submittedName>
</protein>
<evidence type="ECO:0000313" key="8">
    <source>
        <dbReference type="Proteomes" id="UP000647017"/>
    </source>
</evidence>
<dbReference type="InterPro" id="IPR013762">
    <property type="entry name" value="Integrase-like_cat_sf"/>
</dbReference>
<evidence type="ECO:0000259" key="5">
    <source>
        <dbReference type="PROSITE" id="PS51898"/>
    </source>
</evidence>
<accession>A0ABQ4HY49</accession>
<feature type="region of interest" description="Disordered" evidence="4">
    <location>
        <begin position="423"/>
        <end position="516"/>
    </location>
</feature>
<dbReference type="Gene3D" id="1.10.150.130">
    <property type="match status" value="1"/>
</dbReference>
<feature type="compositionally biased region" description="Basic residues" evidence="4">
    <location>
        <begin position="484"/>
        <end position="493"/>
    </location>
</feature>
<evidence type="ECO:0000256" key="4">
    <source>
        <dbReference type="SAM" id="MobiDB-lite"/>
    </source>
</evidence>
<dbReference type="InterPro" id="IPR002104">
    <property type="entry name" value="Integrase_catalytic"/>
</dbReference>
<dbReference type="PANTHER" id="PTHR30349">
    <property type="entry name" value="PHAGE INTEGRASE-RELATED"/>
    <property type="match status" value="1"/>
</dbReference>
<evidence type="ECO:0000256" key="1">
    <source>
        <dbReference type="ARBA" id="ARBA00023125"/>
    </source>
</evidence>
<feature type="domain" description="Core-binding (CB)" evidence="6">
    <location>
        <begin position="83"/>
        <end position="170"/>
    </location>
</feature>